<evidence type="ECO:0000256" key="12">
    <source>
        <dbReference type="RuleBase" id="RU003733"/>
    </source>
</evidence>
<gene>
    <name evidence="11" type="primary">glpK</name>
    <name evidence="15" type="ORF">SAMN04488579_11717</name>
</gene>
<feature type="binding site" evidence="11">
    <location>
        <position position="408"/>
    </location>
    <ligand>
        <name>ADP</name>
        <dbReference type="ChEBI" id="CHEBI:456216"/>
    </ligand>
</feature>
<keyword evidence="7 11" id="KW-0067">ATP-binding</keyword>
<feature type="binding site" evidence="11">
    <location>
        <position position="82"/>
    </location>
    <ligand>
        <name>sn-glycerol 3-phosphate</name>
        <dbReference type="ChEBI" id="CHEBI:57597"/>
    </ligand>
</feature>
<dbReference type="GO" id="GO:0006072">
    <property type="term" value="P:glycerol-3-phosphate metabolic process"/>
    <property type="evidence" value="ECO:0007669"/>
    <property type="project" value="InterPro"/>
</dbReference>
<evidence type="ECO:0000256" key="6">
    <source>
        <dbReference type="ARBA" id="ARBA00022798"/>
    </source>
</evidence>
<evidence type="ECO:0000256" key="9">
    <source>
        <dbReference type="ARBA" id="ARBA00054633"/>
    </source>
</evidence>
<keyword evidence="6 11" id="KW-0319">Glycerol metabolism</keyword>
<comment type="caution">
    <text evidence="11">Lacks conserved residue(s) required for the propagation of feature annotation.</text>
</comment>
<protein>
    <recommendedName>
        <fullName evidence="11">Glycerol kinase</fullName>
        <ecNumber evidence="11">2.7.1.30</ecNumber>
    </recommendedName>
    <alternativeName>
        <fullName evidence="11">ATP:glycerol 3-phosphotransferase</fullName>
    </alternativeName>
    <alternativeName>
        <fullName evidence="11">Glycerokinase</fullName>
        <shortName evidence="11">GK</shortName>
    </alternativeName>
</protein>
<dbReference type="PROSITE" id="PS00445">
    <property type="entry name" value="FGGY_KINASES_2"/>
    <property type="match status" value="1"/>
</dbReference>
<dbReference type="GO" id="GO:0019563">
    <property type="term" value="P:glycerol catabolic process"/>
    <property type="evidence" value="ECO:0007669"/>
    <property type="project" value="UniProtKB-UniRule"/>
</dbReference>
<evidence type="ECO:0000256" key="2">
    <source>
        <dbReference type="ARBA" id="ARBA00009156"/>
    </source>
</evidence>
<accession>A0A1H3HAR5</accession>
<keyword evidence="3 11" id="KW-0808">Transferase</keyword>
<evidence type="ECO:0000256" key="1">
    <source>
        <dbReference type="ARBA" id="ARBA00005190"/>
    </source>
</evidence>
<dbReference type="InterPro" id="IPR005999">
    <property type="entry name" value="Glycerol_kin"/>
</dbReference>
<feature type="binding site" evidence="11">
    <location>
        <position position="11"/>
    </location>
    <ligand>
        <name>ADP</name>
        <dbReference type="ChEBI" id="CHEBI:456216"/>
    </ligand>
</feature>
<organism evidence="15 16">
    <name type="scientific">Eubacterium barkeri</name>
    <name type="common">Clostridium barkeri</name>
    <dbReference type="NCBI Taxonomy" id="1528"/>
    <lineage>
        <taxon>Bacteria</taxon>
        <taxon>Bacillati</taxon>
        <taxon>Bacillota</taxon>
        <taxon>Clostridia</taxon>
        <taxon>Eubacteriales</taxon>
        <taxon>Eubacteriaceae</taxon>
        <taxon>Eubacterium</taxon>
    </lineage>
</organism>
<evidence type="ECO:0000256" key="11">
    <source>
        <dbReference type="HAMAP-Rule" id="MF_00186"/>
    </source>
</evidence>
<dbReference type="PANTHER" id="PTHR10196">
    <property type="entry name" value="SUGAR KINASE"/>
    <property type="match status" value="1"/>
</dbReference>
<dbReference type="OrthoDB" id="9805576at2"/>
<dbReference type="InterPro" id="IPR000577">
    <property type="entry name" value="Carb_kinase_FGGY"/>
</dbReference>
<feature type="binding site" evidence="11">
    <location>
        <position position="242"/>
    </location>
    <ligand>
        <name>sn-glycerol 3-phosphate</name>
        <dbReference type="ChEBI" id="CHEBI:57597"/>
    </ligand>
</feature>
<evidence type="ECO:0000256" key="3">
    <source>
        <dbReference type="ARBA" id="ARBA00022679"/>
    </source>
</evidence>
<feature type="binding site" evidence="11">
    <location>
        <position position="11"/>
    </location>
    <ligand>
        <name>ATP</name>
        <dbReference type="ChEBI" id="CHEBI:30616"/>
    </ligand>
</feature>
<dbReference type="PIRSF" id="PIRSF000538">
    <property type="entry name" value="GlpK"/>
    <property type="match status" value="1"/>
</dbReference>
<dbReference type="NCBIfam" id="NF000756">
    <property type="entry name" value="PRK00047.1"/>
    <property type="match status" value="1"/>
</dbReference>
<reference evidence="16" key="1">
    <citation type="submission" date="2016-10" db="EMBL/GenBank/DDBJ databases">
        <authorList>
            <person name="Varghese N."/>
            <person name="Submissions S."/>
        </authorList>
    </citation>
    <scope>NUCLEOTIDE SEQUENCE [LARGE SCALE GENOMIC DNA]</scope>
    <source>
        <strain evidence="16">VPI 5359</strain>
    </source>
</reference>
<keyword evidence="4 11" id="KW-0547">Nucleotide-binding</keyword>
<dbReference type="NCBIfam" id="TIGR01311">
    <property type="entry name" value="glycerol_kin"/>
    <property type="match status" value="1"/>
</dbReference>
<feature type="binding site" evidence="11">
    <location>
        <position position="81"/>
    </location>
    <ligand>
        <name>sn-glycerol 3-phosphate</name>
        <dbReference type="ChEBI" id="CHEBI:57597"/>
    </ligand>
</feature>
<comment type="similarity">
    <text evidence="2 11 12">Belongs to the FGGY kinase family.</text>
</comment>
<name>A0A1H3HAR5_EUBBA</name>
<feature type="binding site" evidence="11">
    <location>
        <position position="264"/>
    </location>
    <ligand>
        <name>ADP</name>
        <dbReference type="ChEBI" id="CHEBI:456216"/>
    </ligand>
</feature>
<dbReference type="InterPro" id="IPR018484">
    <property type="entry name" value="FGGY_N"/>
</dbReference>
<feature type="binding site" evidence="11">
    <location>
        <position position="408"/>
    </location>
    <ligand>
        <name>ATP</name>
        <dbReference type="ChEBI" id="CHEBI:30616"/>
    </ligand>
</feature>
<feature type="binding site" evidence="11">
    <location>
        <position position="243"/>
    </location>
    <ligand>
        <name>glycerol</name>
        <dbReference type="ChEBI" id="CHEBI:17754"/>
    </ligand>
</feature>
<comment type="activity regulation">
    <text evidence="11">Activated by phosphorylation and inhibited by fructose 1,6-bisphosphate (FBP).</text>
</comment>
<dbReference type="CDD" id="cd07786">
    <property type="entry name" value="FGGY_EcGK_like"/>
    <property type="match status" value="1"/>
</dbReference>
<dbReference type="Pfam" id="PF00370">
    <property type="entry name" value="FGGY_N"/>
    <property type="match status" value="1"/>
</dbReference>
<evidence type="ECO:0000256" key="7">
    <source>
        <dbReference type="ARBA" id="ARBA00022840"/>
    </source>
</evidence>
<feature type="binding site" evidence="11">
    <location>
        <position position="12"/>
    </location>
    <ligand>
        <name>ATP</name>
        <dbReference type="ChEBI" id="CHEBI:30616"/>
    </ligand>
</feature>
<feature type="binding site" evidence="11">
    <location>
        <position position="264"/>
    </location>
    <ligand>
        <name>ATP</name>
        <dbReference type="ChEBI" id="CHEBI:30616"/>
    </ligand>
</feature>
<dbReference type="RefSeq" id="WP_090246026.1">
    <property type="nucleotide sequence ID" value="NZ_FNOU01000017.1"/>
</dbReference>
<dbReference type="FunFam" id="3.30.420.40:FF:000007">
    <property type="entry name" value="Glycerol kinase"/>
    <property type="match status" value="1"/>
</dbReference>
<evidence type="ECO:0000313" key="16">
    <source>
        <dbReference type="Proteomes" id="UP000199652"/>
    </source>
</evidence>
<comment type="subunit">
    <text evidence="10 11">Homotetramer and homodimer (in equilibrium).</text>
</comment>
<dbReference type="GO" id="GO:0004370">
    <property type="term" value="F:glycerol kinase activity"/>
    <property type="evidence" value="ECO:0007669"/>
    <property type="project" value="UniProtKB-UniRule"/>
</dbReference>
<feature type="binding site" evidence="11">
    <location>
        <position position="81"/>
    </location>
    <ligand>
        <name>glycerol</name>
        <dbReference type="ChEBI" id="CHEBI:17754"/>
    </ligand>
</feature>
<feature type="binding site" evidence="11">
    <location>
        <position position="82"/>
    </location>
    <ligand>
        <name>glycerol</name>
        <dbReference type="ChEBI" id="CHEBI:17754"/>
    </ligand>
</feature>
<sequence length="496" mass="54270">MKYIMGIDQGTTGTRAMIFDADVNIVAQAYSEFTQYFPKDGWVEHDAEEIWETTQAMMKKALAEAGITAAAIAAIGITNQRETTVFWDKDTGKPACRAMVWQDRRTLPICEELEATDGPDLVERTGMIIVPNDAATKIRWFLDHDEIVRQGVAENRLIYGTMDTWLIWKLSGGAAHVTDHSNNSVTLLQNARSLDYDEKTLELLNIPREILPKICGSSEIYAHTTPEAFFGASVPIAGICGDQQSAAFGQGCMEPGTAKNTYGTGSFIVMNTGGQYVPPSDGVFSPVLWTIDGKTDYGLEGMADVSGAVIQWLRDGLGIIEESGDAEKLALTVEDSMGVYFIPAFVGLGAPYYDSYARGTIFGITRGTTKAHIARAALESMAFQVRDAFKVMEKKSGMKLAKLRADGGGAKSDFMLQFQADILGVPVERPVITETTCLGAVYLAGLAVGYWDSVASLSQFWKVEKRFEPRISEAKREELIAGWNAAIDHAKGWLKR</sequence>
<dbReference type="InterPro" id="IPR018483">
    <property type="entry name" value="Carb_kinase_FGGY_CS"/>
</dbReference>
<dbReference type="Gene3D" id="3.30.420.40">
    <property type="match status" value="2"/>
</dbReference>
<evidence type="ECO:0000256" key="8">
    <source>
        <dbReference type="ARBA" id="ARBA00052101"/>
    </source>
</evidence>
<feature type="binding site" evidence="11">
    <location>
        <position position="15"/>
    </location>
    <ligand>
        <name>ADP</name>
        <dbReference type="ChEBI" id="CHEBI:456216"/>
    </ligand>
</feature>
<feature type="domain" description="Carbohydrate kinase FGGY N-terminal" evidence="13">
    <location>
        <begin position="3"/>
        <end position="249"/>
    </location>
</feature>
<comment type="pathway">
    <text evidence="1 11">Polyol metabolism; glycerol degradation via glycerol kinase pathway; sn-glycerol 3-phosphate from glycerol: step 1/1.</text>
</comment>
<dbReference type="InterPro" id="IPR043129">
    <property type="entry name" value="ATPase_NBD"/>
</dbReference>
<evidence type="ECO:0000259" key="14">
    <source>
        <dbReference type="Pfam" id="PF02782"/>
    </source>
</evidence>
<feature type="binding site" evidence="11">
    <location>
        <position position="311"/>
    </location>
    <ligand>
        <name>ATP</name>
        <dbReference type="ChEBI" id="CHEBI:30616"/>
    </ligand>
</feature>
<dbReference type="GO" id="GO:0005829">
    <property type="term" value="C:cytosol"/>
    <property type="evidence" value="ECO:0007669"/>
    <property type="project" value="TreeGrafter"/>
</dbReference>
<evidence type="ECO:0000256" key="4">
    <source>
        <dbReference type="ARBA" id="ARBA00022741"/>
    </source>
</evidence>
<dbReference type="HAMAP" id="MF_00186">
    <property type="entry name" value="Glycerol_kin"/>
    <property type="match status" value="1"/>
</dbReference>
<feature type="domain" description="Carbohydrate kinase FGGY C-terminal" evidence="14">
    <location>
        <begin position="259"/>
        <end position="447"/>
    </location>
</feature>
<dbReference type="SUPFAM" id="SSF53067">
    <property type="entry name" value="Actin-like ATPase domain"/>
    <property type="match status" value="2"/>
</dbReference>
<dbReference type="FunFam" id="3.30.420.40:FF:000008">
    <property type="entry name" value="Glycerol kinase"/>
    <property type="match status" value="1"/>
</dbReference>
<dbReference type="GO" id="GO:0005524">
    <property type="term" value="F:ATP binding"/>
    <property type="evidence" value="ECO:0007669"/>
    <property type="project" value="UniProtKB-UniRule"/>
</dbReference>
<comment type="function">
    <text evidence="9 11">Key enzyme in the regulation of glycerol uptake and metabolism. Catalyzes the phosphorylation of glycerol to yield sn-glycerol 3-phosphate.</text>
</comment>
<evidence type="ECO:0000256" key="10">
    <source>
        <dbReference type="ARBA" id="ARBA00063665"/>
    </source>
</evidence>
<dbReference type="PANTHER" id="PTHR10196:SF69">
    <property type="entry name" value="GLYCEROL KINASE"/>
    <property type="match status" value="1"/>
</dbReference>
<evidence type="ECO:0000259" key="13">
    <source>
        <dbReference type="Pfam" id="PF00370"/>
    </source>
</evidence>
<dbReference type="Pfam" id="PF02782">
    <property type="entry name" value="FGGY_C"/>
    <property type="match status" value="1"/>
</dbReference>
<proteinExistence type="inferred from homology"/>
<feature type="binding site" evidence="11">
    <location>
        <position position="11"/>
    </location>
    <ligand>
        <name>sn-glycerol 3-phosphate</name>
        <dbReference type="ChEBI" id="CHEBI:57597"/>
    </ligand>
</feature>
<dbReference type="EC" id="2.7.1.30" evidence="11"/>
<evidence type="ECO:0000256" key="5">
    <source>
        <dbReference type="ARBA" id="ARBA00022777"/>
    </source>
</evidence>
<dbReference type="Proteomes" id="UP000199652">
    <property type="component" value="Unassembled WGS sequence"/>
</dbReference>
<dbReference type="UniPathway" id="UPA00618">
    <property type="reaction ID" value="UER00672"/>
</dbReference>
<comment type="catalytic activity">
    <reaction evidence="8 11">
        <text>glycerol + ATP = sn-glycerol 3-phosphate + ADP + H(+)</text>
        <dbReference type="Rhea" id="RHEA:21644"/>
        <dbReference type="ChEBI" id="CHEBI:15378"/>
        <dbReference type="ChEBI" id="CHEBI:17754"/>
        <dbReference type="ChEBI" id="CHEBI:30616"/>
        <dbReference type="ChEBI" id="CHEBI:57597"/>
        <dbReference type="ChEBI" id="CHEBI:456216"/>
        <dbReference type="EC" id="2.7.1.30"/>
    </reaction>
</comment>
<feature type="binding site" evidence="11">
    <location>
        <position position="242"/>
    </location>
    <ligand>
        <name>glycerol</name>
        <dbReference type="ChEBI" id="CHEBI:17754"/>
    </ligand>
</feature>
<feature type="binding site" evidence="11">
    <location>
        <position position="307"/>
    </location>
    <ligand>
        <name>ADP</name>
        <dbReference type="ChEBI" id="CHEBI:456216"/>
    </ligand>
</feature>
<keyword evidence="5 11" id="KW-0418">Kinase</keyword>
<dbReference type="AlphaFoldDB" id="A0A1H3HAR5"/>
<dbReference type="InterPro" id="IPR018485">
    <property type="entry name" value="FGGY_C"/>
</dbReference>
<dbReference type="EMBL" id="FNOU01000017">
    <property type="protein sequence ID" value="SDY12507.1"/>
    <property type="molecule type" value="Genomic_DNA"/>
</dbReference>
<evidence type="ECO:0000313" key="15">
    <source>
        <dbReference type="EMBL" id="SDY12507.1"/>
    </source>
</evidence>
<feature type="binding site" evidence="11">
    <location>
        <position position="307"/>
    </location>
    <ligand>
        <name>ATP</name>
        <dbReference type="ChEBI" id="CHEBI:30616"/>
    </ligand>
</feature>
<keyword evidence="16" id="KW-1185">Reference proteome</keyword>
<dbReference type="STRING" id="1528.SAMN04488579_11717"/>